<comment type="similarity">
    <text evidence="2 11">Belongs to the tRNA nucleotidyltransferase/poly(A) polymerase family.</text>
</comment>
<evidence type="ECO:0000256" key="5">
    <source>
        <dbReference type="ARBA" id="ARBA00022694"/>
    </source>
</evidence>
<dbReference type="Pfam" id="PF01743">
    <property type="entry name" value="PolyA_pol"/>
    <property type="match status" value="1"/>
</dbReference>
<dbReference type="Pfam" id="PF12627">
    <property type="entry name" value="PolyA_pol_RNAbd"/>
    <property type="match status" value="1"/>
</dbReference>
<dbReference type="PANTHER" id="PTHR47545:SF2">
    <property type="entry name" value="CC-ADDING TRNA NUCLEOTIDYLTRANSFERASE"/>
    <property type="match status" value="1"/>
</dbReference>
<keyword evidence="10 11" id="KW-0694">RNA-binding</keyword>
<dbReference type="InterPro" id="IPR043519">
    <property type="entry name" value="NT_sf"/>
</dbReference>
<evidence type="ECO:0000256" key="11">
    <source>
        <dbReference type="RuleBase" id="RU003953"/>
    </source>
</evidence>
<evidence type="ECO:0000313" key="15">
    <source>
        <dbReference type="EMBL" id="MBW4658339.1"/>
    </source>
</evidence>
<evidence type="ECO:0000256" key="9">
    <source>
        <dbReference type="ARBA" id="ARBA00022842"/>
    </source>
</evidence>
<organism evidence="15 16">
    <name type="scientific">Drouetiella hepatica Uher 2000/2452</name>
    <dbReference type="NCBI Taxonomy" id="904376"/>
    <lineage>
        <taxon>Bacteria</taxon>
        <taxon>Bacillati</taxon>
        <taxon>Cyanobacteriota</taxon>
        <taxon>Cyanophyceae</taxon>
        <taxon>Oculatellales</taxon>
        <taxon>Oculatellaceae</taxon>
        <taxon>Drouetiella</taxon>
    </lineage>
</organism>
<dbReference type="GO" id="GO:0000166">
    <property type="term" value="F:nucleotide binding"/>
    <property type="evidence" value="ECO:0007669"/>
    <property type="project" value="UniProtKB-KW"/>
</dbReference>
<dbReference type="EMBL" id="JAHHHD010000005">
    <property type="protein sequence ID" value="MBW4658339.1"/>
    <property type="molecule type" value="Genomic_DNA"/>
</dbReference>
<keyword evidence="3" id="KW-0820">tRNA-binding</keyword>
<evidence type="ECO:0000259" key="13">
    <source>
        <dbReference type="Pfam" id="PF12627"/>
    </source>
</evidence>
<keyword evidence="6" id="KW-0548">Nucleotidyltransferase</keyword>
<dbReference type="Pfam" id="PF13735">
    <property type="entry name" value="tRNA_NucTran2_2"/>
    <property type="match status" value="1"/>
</dbReference>
<dbReference type="InterPro" id="IPR032810">
    <property type="entry name" value="CCA-adding_enz_C"/>
</dbReference>
<keyword evidence="7" id="KW-0479">Metal-binding</keyword>
<feature type="domain" description="CCA-adding enzyme C-terminal" evidence="14">
    <location>
        <begin position="253"/>
        <end position="396"/>
    </location>
</feature>
<dbReference type="Proteomes" id="UP000757435">
    <property type="component" value="Unassembled WGS sequence"/>
</dbReference>
<evidence type="ECO:0000256" key="2">
    <source>
        <dbReference type="ARBA" id="ARBA00007265"/>
    </source>
</evidence>
<evidence type="ECO:0000256" key="7">
    <source>
        <dbReference type="ARBA" id="ARBA00022723"/>
    </source>
</evidence>
<evidence type="ECO:0000256" key="3">
    <source>
        <dbReference type="ARBA" id="ARBA00022555"/>
    </source>
</evidence>
<comment type="cofactor">
    <cofactor evidence="1">
        <name>Mg(2+)</name>
        <dbReference type="ChEBI" id="CHEBI:18420"/>
    </cofactor>
</comment>
<comment type="caution">
    <text evidence="15">The sequence shown here is derived from an EMBL/GenBank/DDBJ whole genome shotgun (WGS) entry which is preliminary data.</text>
</comment>
<proteinExistence type="inferred from homology"/>
<accession>A0A951UM32</accession>
<evidence type="ECO:0000256" key="6">
    <source>
        <dbReference type="ARBA" id="ARBA00022695"/>
    </source>
</evidence>
<evidence type="ECO:0000256" key="8">
    <source>
        <dbReference type="ARBA" id="ARBA00022741"/>
    </source>
</evidence>
<dbReference type="CDD" id="cd05398">
    <property type="entry name" value="NT_ClassII-CCAase"/>
    <property type="match status" value="1"/>
</dbReference>
<reference evidence="15" key="1">
    <citation type="submission" date="2021-05" db="EMBL/GenBank/DDBJ databases">
        <authorList>
            <person name="Pietrasiak N."/>
            <person name="Ward R."/>
            <person name="Stajich J.E."/>
            <person name="Kurbessoian T."/>
        </authorList>
    </citation>
    <scope>NUCLEOTIDE SEQUENCE</scope>
    <source>
        <strain evidence="15">UHER 2000/2452</strain>
    </source>
</reference>
<dbReference type="GO" id="GO:0016779">
    <property type="term" value="F:nucleotidyltransferase activity"/>
    <property type="evidence" value="ECO:0007669"/>
    <property type="project" value="UniProtKB-KW"/>
</dbReference>
<dbReference type="GO" id="GO:0008033">
    <property type="term" value="P:tRNA processing"/>
    <property type="evidence" value="ECO:0007669"/>
    <property type="project" value="UniProtKB-KW"/>
</dbReference>
<protein>
    <submittedName>
        <fullName evidence="15">CCA tRNA nucleotidyltransferase</fullName>
    </submittedName>
</protein>
<keyword evidence="4 11" id="KW-0808">Transferase</keyword>
<evidence type="ECO:0000259" key="14">
    <source>
        <dbReference type="Pfam" id="PF13735"/>
    </source>
</evidence>
<evidence type="ECO:0000259" key="12">
    <source>
        <dbReference type="Pfam" id="PF01743"/>
    </source>
</evidence>
<sequence>MDWLPRSTYLVGGNVRDALLGRRADYLDLDFVMPEGAVKVAKAIATHYQAGFVLLDAERQIARVVFEKATVDFAQQVGDSLEEDLHRRDFTVNAIAYSPHTQEVLDPLQGAIALRQQVIQMIAPENLKEDPLRLLRAYRQAAQLGFTLEPNTRKTIQHLATLLQEIAAERVQGEIGYLLSTAKGTPFLAMAWQDGLLKHWFPHATAIGLQQLGQIDEAAVTLSKTWGATGLELSGWLRDQHKTSGTGRSWLKISKLSCLVSPEPSRAEQELWRLKYSRAEIQAVLTAIHWLPQICAVEAEPLSLRDQYNLFRGVGSAFPALAALAMAWGTSLAAIAPLIERFLQPEDPVAHPAAPLTGKDLMTQLNLPPGRQIGQLLEAIQLARAEGEIETRQEALELAMTLVKPRLPSQ</sequence>
<dbReference type="AlphaFoldDB" id="A0A951UM32"/>
<evidence type="ECO:0000256" key="10">
    <source>
        <dbReference type="ARBA" id="ARBA00022884"/>
    </source>
</evidence>
<keyword evidence="9" id="KW-0460">Magnesium</keyword>
<dbReference type="PANTHER" id="PTHR47545">
    <property type="entry name" value="MULTIFUNCTIONAL CCA PROTEIN"/>
    <property type="match status" value="1"/>
</dbReference>
<evidence type="ECO:0000256" key="1">
    <source>
        <dbReference type="ARBA" id="ARBA00001946"/>
    </source>
</evidence>
<feature type="domain" description="tRNA nucleotidyltransferase/poly(A) polymerase RNA and SrmB- binding" evidence="13">
    <location>
        <begin position="145"/>
        <end position="205"/>
    </location>
</feature>
<dbReference type="GO" id="GO:0000049">
    <property type="term" value="F:tRNA binding"/>
    <property type="evidence" value="ECO:0007669"/>
    <property type="project" value="UniProtKB-KW"/>
</dbReference>
<feature type="domain" description="Poly A polymerase head" evidence="12">
    <location>
        <begin position="8"/>
        <end position="119"/>
    </location>
</feature>
<dbReference type="InterPro" id="IPR050124">
    <property type="entry name" value="tRNA_CCA-adding_enzyme"/>
</dbReference>
<keyword evidence="8" id="KW-0547">Nucleotide-binding</keyword>
<dbReference type="SUPFAM" id="SSF81891">
    <property type="entry name" value="Poly A polymerase C-terminal region-like"/>
    <property type="match status" value="1"/>
</dbReference>
<keyword evidence="5" id="KW-0819">tRNA processing</keyword>
<reference evidence="15" key="2">
    <citation type="journal article" date="2022" name="Microbiol. Resour. Announc.">
        <title>Metagenome Sequencing to Explore Phylogenomics of Terrestrial Cyanobacteria.</title>
        <authorList>
            <person name="Ward R.D."/>
            <person name="Stajich J.E."/>
            <person name="Johansen J.R."/>
            <person name="Huntemann M."/>
            <person name="Clum A."/>
            <person name="Foster B."/>
            <person name="Foster B."/>
            <person name="Roux S."/>
            <person name="Palaniappan K."/>
            <person name="Varghese N."/>
            <person name="Mukherjee S."/>
            <person name="Reddy T.B.K."/>
            <person name="Daum C."/>
            <person name="Copeland A."/>
            <person name="Chen I.A."/>
            <person name="Ivanova N.N."/>
            <person name="Kyrpides N.C."/>
            <person name="Shapiro N."/>
            <person name="Eloe-Fadrosh E.A."/>
            <person name="Pietrasiak N."/>
        </authorList>
    </citation>
    <scope>NUCLEOTIDE SEQUENCE</scope>
    <source>
        <strain evidence="15">UHER 2000/2452</strain>
    </source>
</reference>
<dbReference type="InterPro" id="IPR002646">
    <property type="entry name" value="PolA_pol_head_dom"/>
</dbReference>
<dbReference type="InterPro" id="IPR032828">
    <property type="entry name" value="PolyA_RNA-bd"/>
</dbReference>
<gene>
    <name evidence="15" type="ORF">KME15_06675</name>
</gene>
<evidence type="ECO:0000256" key="4">
    <source>
        <dbReference type="ARBA" id="ARBA00022679"/>
    </source>
</evidence>
<evidence type="ECO:0000313" key="16">
    <source>
        <dbReference type="Proteomes" id="UP000757435"/>
    </source>
</evidence>
<dbReference type="Gene3D" id="1.10.3090.10">
    <property type="entry name" value="cca-adding enzyme, domain 2"/>
    <property type="match status" value="1"/>
</dbReference>
<name>A0A951UM32_9CYAN</name>
<dbReference type="SUPFAM" id="SSF81301">
    <property type="entry name" value="Nucleotidyltransferase"/>
    <property type="match status" value="1"/>
</dbReference>
<dbReference type="GO" id="GO:0046872">
    <property type="term" value="F:metal ion binding"/>
    <property type="evidence" value="ECO:0007669"/>
    <property type="project" value="UniProtKB-KW"/>
</dbReference>
<dbReference type="Gene3D" id="3.30.460.10">
    <property type="entry name" value="Beta Polymerase, domain 2"/>
    <property type="match status" value="1"/>
</dbReference>